<feature type="transmembrane region" description="Helical" evidence="6">
    <location>
        <begin position="48"/>
        <end position="66"/>
    </location>
</feature>
<feature type="transmembrane region" description="Helical" evidence="6">
    <location>
        <begin position="92"/>
        <end position="111"/>
    </location>
</feature>
<dbReference type="KEGG" id="psco:LY89DRAFT_711927"/>
<protein>
    <submittedName>
        <fullName evidence="8">MFS general substrate transporter</fullName>
    </submittedName>
</protein>
<feature type="transmembrane region" description="Helical" evidence="6">
    <location>
        <begin position="276"/>
        <end position="298"/>
    </location>
</feature>
<evidence type="ECO:0000313" key="9">
    <source>
        <dbReference type="Proteomes" id="UP000070700"/>
    </source>
</evidence>
<dbReference type="PANTHER" id="PTHR43791:SF36">
    <property type="entry name" value="TRANSPORTER, PUTATIVE (AFU_ORTHOLOGUE AFUA_6G08340)-RELATED"/>
    <property type="match status" value="1"/>
</dbReference>
<evidence type="ECO:0000256" key="2">
    <source>
        <dbReference type="ARBA" id="ARBA00022448"/>
    </source>
</evidence>
<dbReference type="PROSITE" id="PS50850">
    <property type="entry name" value="MFS"/>
    <property type="match status" value="1"/>
</dbReference>
<feature type="domain" description="Major facilitator superfamily (MFS) profile" evidence="7">
    <location>
        <begin position="52"/>
        <end position="429"/>
    </location>
</feature>
<dbReference type="SUPFAM" id="SSF103473">
    <property type="entry name" value="MFS general substrate transporter"/>
    <property type="match status" value="1"/>
</dbReference>
<dbReference type="PANTHER" id="PTHR43791">
    <property type="entry name" value="PERMEASE-RELATED"/>
    <property type="match status" value="1"/>
</dbReference>
<dbReference type="OrthoDB" id="2985014at2759"/>
<keyword evidence="9" id="KW-1185">Reference proteome</keyword>
<feature type="transmembrane region" description="Helical" evidence="6">
    <location>
        <begin position="318"/>
        <end position="337"/>
    </location>
</feature>
<dbReference type="RefSeq" id="XP_018062118.1">
    <property type="nucleotide sequence ID" value="XM_018217940.1"/>
</dbReference>
<comment type="subcellular location">
    <subcellularLocation>
        <location evidence="1">Membrane</location>
        <topology evidence="1">Multi-pass membrane protein</topology>
    </subcellularLocation>
</comment>
<dbReference type="Gene3D" id="1.20.1250.20">
    <property type="entry name" value="MFS general substrate transporter like domains"/>
    <property type="match status" value="2"/>
</dbReference>
<evidence type="ECO:0000256" key="1">
    <source>
        <dbReference type="ARBA" id="ARBA00004141"/>
    </source>
</evidence>
<dbReference type="GO" id="GO:0016020">
    <property type="term" value="C:membrane"/>
    <property type="evidence" value="ECO:0007669"/>
    <property type="project" value="UniProtKB-SubCell"/>
</dbReference>
<accession>A0A132B683</accession>
<keyword evidence="2" id="KW-0813">Transport</keyword>
<name>A0A132B683_MOLSC</name>
<dbReference type="EMBL" id="KQ947438">
    <property type="protein sequence ID" value="KUJ07763.1"/>
    <property type="molecule type" value="Genomic_DNA"/>
</dbReference>
<dbReference type="Proteomes" id="UP000070700">
    <property type="component" value="Unassembled WGS sequence"/>
</dbReference>
<feature type="transmembrane region" description="Helical" evidence="6">
    <location>
        <begin position="372"/>
        <end position="398"/>
    </location>
</feature>
<dbReference type="Pfam" id="PF07690">
    <property type="entry name" value="MFS_1"/>
    <property type="match status" value="1"/>
</dbReference>
<dbReference type="GeneID" id="28827666"/>
<evidence type="ECO:0000256" key="6">
    <source>
        <dbReference type="SAM" id="Phobius"/>
    </source>
</evidence>
<evidence type="ECO:0000256" key="3">
    <source>
        <dbReference type="ARBA" id="ARBA00022692"/>
    </source>
</evidence>
<proteinExistence type="predicted"/>
<dbReference type="InParanoid" id="A0A132B683"/>
<feature type="transmembrane region" description="Helical" evidence="6">
    <location>
        <begin position="349"/>
        <end position="366"/>
    </location>
</feature>
<gene>
    <name evidence="8" type="ORF">LY89DRAFT_711927</name>
</gene>
<evidence type="ECO:0000259" key="7">
    <source>
        <dbReference type="PROSITE" id="PS50850"/>
    </source>
</evidence>
<keyword evidence="5 6" id="KW-0472">Membrane</keyword>
<evidence type="ECO:0000313" key="8">
    <source>
        <dbReference type="EMBL" id="KUJ07763.1"/>
    </source>
</evidence>
<dbReference type="InterPro" id="IPR020846">
    <property type="entry name" value="MFS_dom"/>
</dbReference>
<dbReference type="AlphaFoldDB" id="A0A132B683"/>
<keyword evidence="3 6" id="KW-0812">Transmembrane</keyword>
<sequence>MAQLDTNGKEGEVLHLEKVEAAPIKSSIFTQEDDLGAKRLERRLKWKLDLFILPLVSMVYFFASLGRSDLSNTKISGLDEQLKLSAKDYSNAANMFLVGYVVFQLPGTLLIKKIGPPIQFGIAMFMWGVFTTVSVAMTNRSQLMALRFLIGAAEAFIQGAVFYLSFFYEYSELATRGAIFFSTSTLAGSFSGLISYGVVENLNGAHGWLAWRWIFLIEGVLPVGATLLVIFLLPSTPEKLGRNFKEDERELAIQRSRRAHYEETTKLDWKLIHTPLLSVHFWIFVLLYCASHFCISSLQNFLPAIIKGFGYSGADAQLFSVAVYACAFFGVIFWARVSDCTNRRGWTTAAANVFAVLGYALLLGLTGTKARFGATCLLAFGAFANIALQLTWMTMTFVGYTRRKFSIIGIFSDLRSRPTGIELVLGKDE</sequence>
<organism evidence="8 9">
    <name type="scientific">Mollisia scopiformis</name>
    <name type="common">Conifer needle endophyte fungus</name>
    <name type="synonym">Phialocephala scopiformis</name>
    <dbReference type="NCBI Taxonomy" id="149040"/>
    <lineage>
        <taxon>Eukaryota</taxon>
        <taxon>Fungi</taxon>
        <taxon>Dikarya</taxon>
        <taxon>Ascomycota</taxon>
        <taxon>Pezizomycotina</taxon>
        <taxon>Leotiomycetes</taxon>
        <taxon>Helotiales</taxon>
        <taxon>Mollisiaceae</taxon>
        <taxon>Mollisia</taxon>
    </lineage>
</organism>
<dbReference type="InterPro" id="IPR011701">
    <property type="entry name" value="MFS"/>
</dbReference>
<evidence type="ECO:0000256" key="5">
    <source>
        <dbReference type="ARBA" id="ARBA00023136"/>
    </source>
</evidence>
<reference evidence="8 9" key="1">
    <citation type="submission" date="2015-10" db="EMBL/GenBank/DDBJ databases">
        <title>Full genome of DAOMC 229536 Phialocephala scopiformis, a fungal endophyte of spruce producing the potent anti-insectan compound rugulosin.</title>
        <authorList>
            <consortium name="DOE Joint Genome Institute"/>
            <person name="Walker A.K."/>
            <person name="Frasz S.L."/>
            <person name="Seifert K.A."/>
            <person name="Miller J.D."/>
            <person name="Mondo S.J."/>
            <person name="Labutti K."/>
            <person name="Lipzen A."/>
            <person name="Dockter R."/>
            <person name="Kennedy M."/>
            <person name="Grigoriev I.V."/>
            <person name="Spatafora J.W."/>
        </authorList>
    </citation>
    <scope>NUCLEOTIDE SEQUENCE [LARGE SCALE GENOMIC DNA]</scope>
    <source>
        <strain evidence="8 9">CBS 120377</strain>
    </source>
</reference>
<feature type="transmembrane region" description="Helical" evidence="6">
    <location>
        <begin position="118"/>
        <end position="138"/>
    </location>
</feature>
<feature type="transmembrane region" description="Helical" evidence="6">
    <location>
        <begin position="178"/>
        <end position="199"/>
    </location>
</feature>
<feature type="transmembrane region" description="Helical" evidence="6">
    <location>
        <begin position="211"/>
        <end position="233"/>
    </location>
</feature>
<feature type="transmembrane region" description="Helical" evidence="6">
    <location>
        <begin position="144"/>
        <end position="166"/>
    </location>
</feature>
<keyword evidence="4 6" id="KW-1133">Transmembrane helix</keyword>
<dbReference type="InterPro" id="IPR036259">
    <property type="entry name" value="MFS_trans_sf"/>
</dbReference>
<evidence type="ECO:0000256" key="4">
    <source>
        <dbReference type="ARBA" id="ARBA00022989"/>
    </source>
</evidence>
<dbReference type="GO" id="GO:0022857">
    <property type="term" value="F:transmembrane transporter activity"/>
    <property type="evidence" value="ECO:0007669"/>
    <property type="project" value="InterPro"/>
</dbReference>